<evidence type="ECO:0000256" key="1">
    <source>
        <dbReference type="SAM" id="MobiDB-lite"/>
    </source>
</evidence>
<gene>
    <name evidence="2" type="ORF">CASFOL_028959</name>
</gene>
<dbReference type="Proteomes" id="UP001632038">
    <property type="component" value="Unassembled WGS sequence"/>
</dbReference>
<feature type="region of interest" description="Disordered" evidence="1">
    <location>
        <begin position="1"/>
        <end position="67"/>
    </location>
</feature>
<feature type="compositionally biased region" description="Basic residues" evidence="1">
    <location>
        <begin position="26"/>
        <end position="35"/>
    </location>
</feature>
<comment type="caution">
    <text evidence="2">The sequence shown here is derived from an EMBL/GenBank/DDBJ whole genome shotgun (WGS) entry which is preliminary data.</text>
</comment>
<reference evidence="3" key="1">
    <citation type="journal article" date="2024" name="IScience">
        <title>Strigolactones Initiate the Formation of Haustorium-like Structures in Castilleja.</title>
        <authorList>
            <person name="Buerger M."/>
            <person name="Peterson D."/>
            <person name="Chory J."/>
        </authorList>
    </citation>
    <scope>NUCLEOTIDE SEQUENCE [LARGE SCALE GENOMIC DNA]</scope>
</reference>
<accession>A0ABD3CEZ5</accession>
<dbReference type="AlphaFoldDB" id="A0ABD3CEZ5"/>
<keyword evidence="3" id="KW-1185">Reference proteome</keyword>
<sequence>METIPSLLHLQKSPPRPPATPAVSSRRNHPSHHRDHASSNPKPRPRLLLRPTLNRDHSSSTFQKSPP</sequence>
<evidence type="ECO:0000313" key="2">
    <source>
        <dbReference type="EMBL" id="KAL3627596.1"/>
    </source>
</evidence>
<protein>
    <submittedName>
        <fullName evidence="2">Uncharacterized protein</fullName>
    </submittedName>
</protein>
<evidence type="ECO:0000313" key="3">
    <source>
        <dbReference type="Proteomes" id="UP001632038"/>
    </source>
</evidence>
<proteinExistence type="predicted"/>
<organism evidence="2 3">
    <name type="scientific">Castilleja foliolosa</name>
    <dbReference type="NCBI Taxonomy" id="1961234"/>
    <lineage>
        <taxon>Eukaryota</taxon>
        <taxon>Viridiplantae</taxon>
        <taxon>Streptophyta</taxon>
        <taxon>Embryophyta</taxon>
        <taxon>Tracheophyta</taxon>
        <taxon>Spermatophyta</taxon>
        <taxon>Magnoliopsida</taxon>
        <taxon>eudicotyledons</taxon>
        <taxon>Gunneridae</taxon>
        <taxon>Pentapetalae</taxon>
        <taxon>asterids</taxon>
        <taxon>lamiids</taxon>
        <taxon>Lamiales</taxon>
        <taxon>Orobanchaceae</taxon>
        <taxon>Pedicularideae</taxon>
        <taxon>Castillejinae</taxon>
        <taxon>Castilleja</taxon>
    </lineage>
</organism>
<dbReference type="EMBL" id="JAVIJP010000039">
    <property type="protein sequence ID" value="KAL3627596.1"/>
    <property type="molecule type" value="Genomic_DNA"/>
</dbReference>
<name>A0ABD3CEZ5_9LAMI</name>